<organism evidence="6 7">
    <name type="scientific">Moelleriella libera RCEF 2490</name>
    <dbReference type="NCBI Taxonomy" id="1081109"/>
    <lineage>
        <taxon>Eukaryota</taxon>
        <taxon>Fungi</taxon>
        <taxon>Dikarya</taxon>
        <taxon>Ascomycota</taxon>
        <taxon>Pezizomycotina</taxon>
        <taxon>Sordariomycetes</taxon>
        <taxon>Hypocreomycetidae</taxon>
        <taxon>Hypocreales</taxon>
        <taxon>Clavicipitaceae</taxon>
        <taxon>Moelleriella</taxon>
    </lineage>
</organism>
<comment type="subcellular location">
    <subcellularLocation>
        <location evidence="1">Nucleus</location>
        <location evidence="1">Nucleolus</location>
    </subcellularLocation>
</comment>
<comment type="caution">
    <text evidence="6">The sequence shown here is derived from an EMBL/GenBank/DDBJ whole genome shotgun (WGS) entry which is preliminary data.</text>
</comment>
<keyword evidence="7" id="KW-1185">Reference proteome</keyword>
<dbReference type="Proteomes" id="UP000078544">
    <property type="component" value="Unassembled WGS sequence"/>
</dbReference>
<evidence type="ECO:0000313" key="6">
    <source>
        <dbReference type="EMBL" id="KZZ90485.1"/>
    </source>
</evidence>
<comment type="similarity">
    <text evidence="2">Belongs to the SLX9 family.</text>
</comment>
<dbReference type="GO" id="GO:0000462">
    <property type="term" value="P:maturation of SSU-rRNA from tricistronic rRNA transcript (SSU-rRNA, 5.8S rRNA, LSU-rRNA)"/>
    <property type="evidence" value="ECO:0007669"/>
    <property type="project" value="InterPro"/>
</dbReference>
<evidence type="ECO:0000256" key="1">
    <source>
        <dbReference type="ARBA" id="ARBA00004604"/>
    </source>
</evidence>
<feature type="compositionally biased region" description="Low complexity" evidence="5">
    <location>
        <begin position="180"/>
        <end position="204"/>
    </location>
</feature>
<dbReference type="InterPro" id="IPR028160">
    <property type="entry name" value="Slx9-like"/>
</dbReference>
<name>A0A167XUJ9_9HYPO</name>
<evidence type="ECO:0000256" key="3">
    <source>
        <dbReference type="ARBA" id="ARBA00021321"/>
    </source>
</evidence>
<reference evidence="6 7" key="1">
    <citation type="journal article" date="2016" name="Genome Biol. Evol.">
        <title>Divergent and convergent evolution of fungal pathogenicity.</title>
        <authorList>
            <person name="Shang Y."/>
            <person name="Xiao G."/>
            <person name="Zheng P."/>
            <person name="Cen K."/>
            <person name="Zhan S."/>
            <person name="Wang C."/>
        </authorList>
    </citation>
    <scope>NUCLEOTIDE SEQUENCE [LARGE SCALE GENOMIC DNA]</scope>
    <source>
        <strain evidence="6 7">RCEF 2490</strain>
    </source>
</reference>
<sequence length="231" mass="24682">MAPTAPSKGGSTPSARTLRMQRITGQIHPLLPSKVFRSDARVSDDFLRSKRDKRLMKHSLFVSRIAASSAGISKKAAARRRRPKNKLVTSLDALADALPDLTTSNGKDGQDALLAAAGKVRHRSIKSKKGALRKKETIVRGEMERFGVNMAHLTGARESHPTTEETGTRSQKTYGEDENTTAQETKTAAEKASAPAAAAAAAGAATSNRWAALRGYISATMEQNPAFAATK</sequence>
<evidence type="ECO:0000256" key="5">
    <source>
        <dbReference type="SAM" id="MobiDB-lite"/>
    </source>
</evidence>
<proteinExistence type="inferred from homology"/>
<evidence type="ECO:0000256" key="2">
    <source>
        <dbReference type="ARBA" id="ARBA00011022"/>
    </source>
</evidence>
<dbReference type="EMBL" id="AZGY01000021">
    <property type="protein sequence ID" value="KZZ90485.1"/>
    <property type="molecule type" value="Genomic_DNA"/>
</dbReference>
<feature type="compositionally biased region" description="Basic and acidic residues" evidence="5">
    <location>
        <begin position="156"/>
        <end position="167"/>
    </location>
</feature>
<protein>
    <recommendedName>
        <fullName evidence="3">Ribosome biogenesis protein SLX9</fullName>
    </recommendedName>
</protein>
<dbReference type="GO" id="GO:0005730">
    <property type="term" value="C:nucleolus"/>
    <property type="evidence" value="ECO:0007669"/>
    <property type="project" value="UniProtKB-SubCell"/>
</dbReference>
<dbReference type="GO" id="GO:0030686">
    <property type="term" value="C:90S preribosome"/>
    <property type="evidence" value="ECO:0007669"/>
    <property type="project" value="InterPro"/>
</dbReference>
<evidence type="ECO:0000256" key="4">
    <source>
        <dbReference type="ARBA" id="ARBA00023242"/>
    </source>
</evidence>
<dbReference type="GO" id="GO:0030688">
    <property type="term" value="C:preribosome, small subunit precursor"/>
    <property type="evidence" value="ECO:0007669"/>
    <property type="project" value="InterPro"/>
</dbReference>
<dbReference type="AlphaFoldDB" id="A0A167XUJ9"/>
<feature type="region of interest" description="Disordered" evidence="5">
    <location>
        <begin position="156"/>
        <end position="204"/>
    </location>
</feature>
<evidence type="ECO:0000313" key="7">
    <source>
        <dbReference type="Proteomes" id="UP000078544"/>
    </source>
</evidence>
<dbReference type="OrthoDB" id="5429132at2759"/>
<keyword evidence="4" id="KW-0539">Nucleus</keyword>
<gene>
    <name evidence="6" type="ORF">AAL_07171</name>
</gene>
<dbReference type="Pfam" id="PF15341">
    <property type="entry name" value="SLX9"/>
    <property type="match status" value="1"/>
</dbReference>
<accession>A0A167XUJ9</accession>